<comment type="subcellular location">
    <subcellularLocation>
        <location evidence="1 7">Endoplasmic reticulum membrane</location>
        <topology evidence="1 7">Peripheral membrane protein</topology>
        <orientation evidence="1 7">Lumenal side</orientation>
    </subcellularLocation>
</comment>
<sequence length="555" mass="61797">MAEKALLSIKIVNDCELAWALPNFSLNMLQPERIHDDLLAYPQFEIVFSESFISQIDAQRLIESSKSAQSTYTADFSSQTDLTSQIRESAPADSSQDEDTEDGMPEVSEEYEVMTIPPSKYLCSVPVLAPPPAPNQTATELAKAEEARELARANTRGWELLSDLENQCLYFMSGWWSYKFCYGQDIVQFHALSSGVKGGLPARDPNSQEYILGRTEDVYTKKNIKKPNKELQTDVNDQRRTEFRTPPNSELQVKGDQRYLVQRLEGGTVCDLTGRERTIEVQYHCNPGSTGDRIGWIKEITTCSYLMLIHTPRLCEDVAFLPPKETRAHPINCQLIVESEEDANALRLRQSIEASEAAGVIQGQEEAEGEKEKTSKGEQDGRRTSKFNGMEIGGVVIGGKQLHRTEDGQPPPVLKPPRGFIPGKGASTAPLIETLAKALSKADGGTVEVVNAEELEQLNLTPETLERFRKELEKLAGDRGWSIEVVEMPGEDPELRGNIEIEDGEDGKFDVGGGGRDGLEEGEEEGEEERERNKDAEGDGDWEGSEENFFKKEEL</sequence>
<dbReference type="PROSITE" id="PS51914">
    <property type="entry name" value="MRH"/>
    <property type="match status" value="1"/>
</dbReference>
<dbReference type="InterPro" id="IPR009011">
    <property type="entry name" value="Man6P_isomerase_rcpt-bd_dom_sf"/>
</dbReference>
<comment type="caution">
    <text evidence="10">The sequence shown here is derived from an EMBL/GenBank/DDBJ whole genome shotgun (WGS) entry which is preliminary data.</text>
</comment>
<protein>
    <recommendedName>
        <fullName evidence="7">Endoplasmic reticulum lectin</fullName>
    </recommendedName>
    <alternativeName>
        <fullName evidence="7">Protein OS-9 homolog</fullName>
    </alternativeName>
</protein>
<feature type="region of interest" description="Disordered" evidence="8">
    <location>
        <begin position="486"/>
        <end position="555"/>
    </location>
</feature>
<dbReference type="InterPro" id="IPR012913">
    <property type="entry name" value="OS9-like_dom"/>
</dbReference>
<evidence type="ECO:0000256" key="1">
    <source>
        <dbReference type="ARBA" id="ARBA00004367"/>
    </source>
</evidence>
<gene>
    <name evidence="10" type="primary">YOS9</name>
    <name evidence="10" type="ORF">SLS53_008213</name>
</gene>
<evidence type="ECO:0000256" key="3">
    <source>
        <dbReference type="ARBA" id="ARBA00022729"/>
    </source>
</evidence>
<evidence type="ECO:0000256" key="6">
    <source>
        <dbReference type="ARBA" id="ARBA00023157"/>
    </source>
</evidence>
<feature type="compositionally biased region" description="Basic and acidic residues" evidence="8">
    <location>
        <begin position="227"/>
        <end position="243"/>
    </location>
</feature>
<keyword evidence="5 7" id="KW-0256">Endoplasmic reticulum</keyword>
<feature type="region of interest" description="Disordered" evidence="8">
    <location>
        <begin position="227"/>
        <end position="248"/>
    </location>
</feature>
<feature type="compositionally biased region" description="Acidic residues" evidence="8">
    <location>
        <begin position="95"/>
        <end position="107"/>
    </location>
</feature>
<accession>A0AAN9U6C4</accession>
<evidence type="ECO:0000256" key="8">
    <source>
        <dbReference type="SAM" id="MobiDB-lite"/>
    </source>
</evidence>
<dbReference type="AlphaFoldDB" id="A0AAN9U6C4"/>
<keyword evidence="4 7" id="KW-0430">Lectin</keyword>
<dbReference type="InterPro" id="IPR045149">
    <property type="entry name" value="OS-9-like"/>
</dbReference>
<dbReference type="SUPFAM" id="SSF50911">
    <property type="entry name" value="Mannose 6-phosphate receptor domain"/>
    <property type="match status" value="1"/>
</dbReference>
<evidence type="ECO:0000313" key="11">
    <source>
        <dbReference type="Proteomes" id="UP001320245"/>
    </source>
</evidence>
<dbReference type="EMBL" id="JAJSPL020000047">
    <property type="protein sequence ID" value="KAK7733316.1"/>
    <property type="molecule type" value="Genomic_DNA"/>
</dbReference>
<comment type="function">
    <text evidence="7">Lectin involved in the quality control of the secretory pathway. As a member of the endoplasmic reticulum-associated degradation lumenal (ERAD-L) surveillance system, targets misfolded endoplasmic reticulum lumenal glycoproteins for degradation.</text>
</comment>
<evidence type="ECO:0000256" key="2">
    <source>
        <dbReference type="ARBA" id="ARBA00009918"/>
    </source>
</evidence>
<dbReference type="GO" id="GO:0030246">
    <property type="term" value="F:carbohydrate binding"/>
    <property type="evidence" value="ECO:0007669"/>
    <property type="project" value="UniProtKB-UniRule"/>
</dbReference>
<dbReference type="GO" id="GO:0005789">
    <property type="term" value="C:endoplasmic reticulum membrane"/>
    <property type="evidence" value="ECO:0007669"/>
    <property type="project" value="UniProtKB-SubCell"/>
</dbReference>
<dbReference type="GO" id="GO:0030970">
    <property type="term" value="P:retrograde protein transport, ER to cytosol"/>
    <property type="evidence" value="ECO:0007669"/>
    <property type="project" value="TreeGrafter"/>
</dbReference>
<organism evidence="10 11">
    <name type="scientific">Cytospora paraplurivora</name>
    <dbReference type="NCBI Taxonomy" id="2898453"/>
    <lineage>
        <taxon>Eukaryota</taxon>
        <taxon>Fungi</taxon>
        <taxon>Dikarya</taxon>
        <taxon>Ascomycota</taxon>
        <taxon>Pezizomycotina</taxon>
        <taxon>Sordariomycetes</taxon>
        <taxon>Sordariomycetidae</taxon>
        <taxon>Diaporthales</taxon>
        <taxon>Cytosporaceae</taxon>
        <taxon>Cytospora</taxon>
    </lineage>
</organism>
<dbReference type="PANTHER" id="PTHR15414:SF0">
    <property type="entry name" value="ENDOPLASMIC RETICULUM LECTIN 1"/>
    <property type="match status" value="1"/>
</dbReference>
<comment type="similarity">
    <text evidence="2 7">Belongs to the OS-9 family.</text>
</comment>
<keyword evidence="11" id="KW-1185">Reference proteome</keyword>
<evidence type="ECO:0000259" key="9">
    <source>
        <dbReference type="PROSITE" id="PS51914"/>
    </source>
</evidence>
<dbReference type="GO" id="GO:0005788">
    <property type="term" value="C:endoplasmic reticulum lumen"/>
    <property type="evidence" value="ECO:0007669"/>
    <property type="project" value="UniProtKB-UniRule"/>
</dbReference>
<reference evidence="10 11" key="1">
    <citation type="journal article" date="2023" name="PLoS ONE">
        <title>Cytospora paraplurivora sp. nov. isolated from orchards with fruit tree decline syndrome in Ontario, Canada.</title>
        <authorList>
            <person name="Ilyukhin E."/>
            <person name="Nguyen H.D.T."/>
            <person name="Castle A.J."/>
            <person name="Ellouze W."/>
        </authorList>
    </citation>
    <scope>NUCLEOTIDE SEQUENCE [LARGE SCALE GENOMIC DNA]</scope>
    <source>
        <strain evidence="10 11">FDS-564</strain>
    </source>
</reference>
<evidence type="ECO:0000256" key="7">
    <source>
        <dbReference type="RuleBase" id="RU369099"/>
    </source>
</evidence>
<dbReference type="Pfam" id="PF07915">
    <property type="entry name" value="PRKCSH"/>
    <property type="match status" value="1"/>
</dbReference>
<dbReference type="GO" id="GO:0030968">
    <property type="term" value="P:endoplasmic reticulum unfolded protein response"/>
    <property type="evidence" value="ECO:0007669"/>
    <property type="project" value="UniProtKB-UniRule"/>
</dbReference>
<feature type="region of interest" description="Disordered" evidence="8">
    <location>
        <begin position="79"/>
        <end position="107"/>
    </location>
</feature>
<dbReference type="PANTHER" id="PTHR15414">
    <property type="entry name" value="OS-9-RELATED"/>
    <property type="match status" value="1"/>
</dbReference>
<evidence type="ECO:0000256" key="5">
    <source>
        <dbReference type="ARBA" id="ARBA00022824"/>
    </source>
</evidence>
<feature type="compositionally biased region" description="Basic and acidic residues" evidence="8">
    <location>
        <begin position="370"/>
        <end position="383"/>
    </location>
</feature>
<proteinExistence type="inferred from homology"/>
<feature type="region of interest" description="Disordered" evidence="8">
    <location>
        <begin position="357"/>
        <end position="388"/>
    </location>
</feature>
<dbReference type="InterPro" id="IPR044865">
    <property type="entry name" value="MRH_dom"/>
</dbReference>
<keyword evidence="6" id="KW-1015">Disulfide bond</keyword>
<evidence type="ECO:0000313" key="10">
    <source>
        <dbReference type="EMBL" id="KAK7733316.1"/>
    </source>
</evidence>
<name>A0AAN9U6C4_9PEZI</name>
<feature type="domain" description="MRH" evidence="9">
    <location>
        <begin position="166"/>
        <end position="317"/>
    </location>
</feature>
<keyword evidence="7" id="KW-0472">Membrane</keyword>
<keyword evidence="3" id="KW-0732">Signal</keyword>
<evidence type="ECO:0000256" key="4">
    <source>
        <dbReference type="ARBA" id="ARBA00022734"/>
    </source>
</evidence>
<dbReference type="Gene3D" id="2.70.130.10">
    <property type="entry name" value="Mannose-6-phosphate receptor binding domain"/>
    <property type="match status" value="1"/>
</dbReference>
<dbReference type="Proteomes" id="UP001320245">
    <property type="component" value="Unassembled WGS sequence"/>
</dbReference>